<feature type="transmembrane region" description="Helical" evidence="7">
    <location>
        <begin position="67"/>
        <end position="92"/>
    </location>
</feature>
<feature type="transmembrane region" description="Helical" evidence="7">
    <location>
        <begin position="145"/>
        <end position="169"/>
    </location>
</feature>
<evidence type="ECO:0000256" key="3">
    <source>
        <dbReference type="ARBA" id="ARBA00022989"/>
    </source>
</evidence>
<dbReference type="PANTHER" id="PTHR33048">
    <property type="entry name" value="PTH11-LIKE INTEGRAL MEMBRANE PROTEIN (AFU_ORTHOLOGUE AFUA_5G11245)"/>
    <property type="match status" value="1"/>
</dbReference>
<evidence type="ECO:0000256" key="7">
    <source>
        <dbReference type="SAM" id="Phobius"/>
    </source>
</evidence>
<accession>A0A6A6A9X0</accession>
<evidence type="ECO:0000256" key="1">
    <source>
        <dbReference type="ARBA" id="ARBA00004141"/>
    </source>
</evidence>
<dbReference type="OrthoDB" id="3897607at2759"/>
<feature type="transmembrane region" description="Helical" evidence="7">
    <location>
        <begin position="26"/>
        <end position="46"/>
    </location>
</feature>
<evidence type="ECO:0000259" key="8">
    <source>
        <dbReference type="Pfam" id="PF20684"/>
    </source>
</evidence>
<feature type="non-terminal residue" evidence="9">
    <location>
        <position position="1"/>
    </location>
</feature>
<dbReference type="PANTHER" id="PTHR33048:SF158">
    <property type="entry name" value="MEMBRANE PROTEIN PTH11-LIKE, PUTATIVE-RELATED"/>
    <property type="match status" value="1"/>
</dbReference>
<keyword evidence="10" id="KW-1185">Reference proteome</keyword>
<gene>
    <name evidence="9" type="ORF">P153DRAFT_293905</name>
</gene>
<evidence type="ECO:0000256" key="4">
    <source>
        <dbReference type="ARBA" id="ARBA00023136"/>
    </source>
</evidence>
<dbReference type="InterPro" id="IPR049326">
    <property type="entry name" value="Rhodopsin_dom_fungi"/>
</dbReference>
<evidence type="ECO:0000256" key="6">
    <source>
        <dbReference type="SAM" id="MobiDB-lite"/>
    </source>
</evidence>
<keyword evidence="2 7" id="KW-0812">Transmembrane</keyword>
<dbReference type="GeneID" id="54404354"/>
<feature type="transmembrane region" description="Helical" evidence="7">
    <location>
        <begin position="104"/>
        <end position="124"/>
    </location>
</feature>
<feature type="region of interest" description="Disordered" evidence="6">
    <location>
        <begin position="292"/>
        <end position="360"/>
    </location>
</feature>
<dbReference type="EMBL" id="ML977509">
    <property type="protein sequence ID" value="KAF2127975.1"/>
    <property type="molecule type" value="Genomic_DNA"/>
</dbReference>
<comment type="subcellular location">
    <subcellularLocation>
        <location evidence="1">Membrane</location>
        <topology evidence="1">Multi-pass membrane protein</topology>
    </subcellularLocation>
</comment>
<protein>
    <recommendedName>
        <fullName evidence="8">Rhodopsin domain-containing protein</fullName>
    </recommendedName>
</protein>
<evidence type="ECO:0000313" key="10">
    <source>
        <dbReference type="Proteomes" id="UP000799771"/>
    </source>
</evidence>
<sequence>ALCTVTRLAFRFASKSLRHLPINDDIFVVASSLCSLGSTMIISTAVDSGLGKRSYLLDSNAVERVQLKLFVSTVLFVLAISLSKCPVILFLYRLADNTLQRLNIAIVGILVLIWTTAVMAGVVFQCAMPRPWEMWTGQCIPLVSFWIAAIAVDILIDTALILFPAHIIWTMQLQYHQKTPATSVFSLRVLLVVLSIIRIIYLQCFLSASADPTYASIPYIITTQFQSTISVMLSCTLALKPLAAVLQPSTPRTSISTKHWSGSTVGGAPYTLSTIALEVIKEPLPLIQASMSTPSLPPLSPDRPARDVSPLTRYAKAPPRPPPPSEDQRPDLSMFTQKGTVREPPMVTRLGGARHSNRIV</sequence>
<dbReference type="GO" id="GO:0016020">
    <property type="term" value="C:membrane"/>
    <property type="evidence" value="ECO:0007669"/>
    <property type="project" value="UniProtKB-SubCell"/>
</dbReference>
<feature type="domain" description="Rhodopsin" evidence="8">
    <location>
        <begin position="11"/>
        <end position="243"/>
    </location>
</feature>
<dbReference type="Proteomes" id="UP000799771">
    <property type="component" value="Unassembled WGS sequence"/>
</dbReference>
<dbReference type="AlphaFoldDB" id="A0A6A6A9X0"/>
<evidence type="ECO:0000256" key="5">
    <source>
        <dbReference type="ARBA" id="ARBA00038359"/>
    </source>
</evidence>
<dbReference type="InterPro" id="IPR052337">
    <property type="entry name" value="SAT4-like"/>
</dbReference>
<evidence type="ECO:0000313" key="9">
    <source>
        <dbReference type="EMBL" id="KAF2127975.1"/>
    </source>
</evidence>
<organism evidence="9 10">
    <name type="scientific">Dothidotthia symphoricarpi CBS 119687</name>
    <dbReference type="NCBI Taxonomy" id="1392245"/>
    <lineage>
        <taxon>Eukaryota</taxon>
        <taxon>Fungi</taxon>
        <taxon>Dikarya</taxon>
        <taxon>Ascomycota</taxon>
        <taxon>Pezizomycotina</taxon>
        <taxon>Dothideomycetes</taxon>
        <taxon>Pleosporomycetidae</taxon>
        <taxon>Pleosporales</taxon>
        <taxon>Dothidotthiaceae</taxon>
        <taxon>Dothidotthia</taxon>
    </lineage>
</organism>
<proteinExistence type="inferred from homology"/>
<reference evidence="9" key="1">
    <citation type="journal article" date="2020" name="Stud. Mycol.">
        <title>101 Dothideomycetes genomes: a test case for predicting lifestyles and emergence of pathogens.</title>
        <authorList>
            <person name="Haridas S."/>
            <person name="Albert R."/>
            <person name="Binder M."/>
            <person name="Bloem J."/>
            <person name="Labutti K."/>
            <person name="Salamov A."/>
            <person name="Andreopoulos B."/>
            <person name="Baker S."/>
            <person name="Barry K."/>
            <person name="Bills G."/>
            <person name="Bluhm B."/>
            <person name="Cannon C."/>
            <person name="Castanera R."/>
            <person name="Culley D."/>
            <person name="Daum C."/>
            <person name="Ezra D."/>
            <person name="Gonzalez J."/>
            <person name="Henrissat B."/>
            <person name="Kuo A."/>
            <person name="Liang C."/>
            <person name="Lipzen A."/>
            <person name="Lutzoni F."/>
            <person name="Magnuson J."/>
            <person name="Mondo S."/>
            <person name="Nolan M."/>
            <person name="Ohm R."/>
            <person name="Pangilinan J."/>
            <person name="Park H.-J."/>
            <person name="Ramirez L."/>
            <person name="Alfaro M."/>
            <person name="Sun H."/>
            <person name="Tritt A."/>
            <person name="Yoshinaga Y."/>
            <person name="Zwiers L.-H."/>
            <person name="Turgeon B."/>
            <person name="Goodwin S."/>
            <person name="Spatafora J."/>
            <person name="Crous P."/>
            <person name="Grigoriev I."/>
        </authorList>
    </citation>
    <scope>NUCLEOTIDE SEQUENCE</scope>
    <source>
        <strain evidence="9">CBS 119687</strain>
    </source>
</reference>
<dbReference type="Pfam" id="PF20684">
    <property type="entry name" value="Fung_rhodopsin"/>
    <property type="match status" value="1"/>
</dbReference>
<dbReference type="RefSeq" id="XP_033522364.1">
    <property type="nucleotide sequence ID" value="XM_033663922.1"/>
</dbReference>
<keyword evidence="4 7" id="KW-0472">Membrane</keyword>
<evidence type="ECO:0000256" key="2">
    <source>
        <dbReference type="ARBA" id="ARBA00022692"/>
    </source>
</evidence>
<name>A0A6A6A9X0_9PLEO</name>
<feature type="transmembrane region" description="Helical" evidence="7">
    <location>
        <begin position="181"/>
        <end position="201"/>
    </location>
</feature>
<comment type="similarity">
    <text evidence="5">Belongs to the SAT4 family.</text>
</comment>
<keyword evidence="3 7" id="KW-1133">Transmembrane helix</keyword>